<reference evidence="1" key="3">
    <citation type="submission" date="2019-06" db="EMBL/GenBank/DDBJ databases">
        <title>A comparative analysis of the Nautiliaceae.</title>
        <authorList>
            <person name="Grosche A."/>
            <person name="Smedile F."/>
            <person name="Vetriani C."/>
        </authorList>
    </citation>
    <scope>NUCLEOTIDE SEQUENCE</scope>
    <source>
        <strain evidence="1">TB6</strain>
    </source>
</reference>
<evidence type="ECO:0000313" key="3">
    <source>
        <dbReference type="Proteomes" id="UP000272781"/>
    </source>
</evidence>
<name>A0AAJ4UXP1_9BACT</name>
<evidence type="ECO:0000313" key="1">
    <source>
        <dbReference type="EMBL" id="QCI28910.1"/>
    </source>
</evidence>
<dbReference type="Proteomes" id="UP000272781">
    <property type="component" value="Unassembled WGS sequence"/>
</dbReference>
<gene>
    <name evidence="1" type="ORF">C6V80_07985</name>
    <name evidence="2" type="ORF">EDC58_1441</name>
</gene>
<keyword evidence="4" id="KW-1185">Reference proteome</keyword>
<dbReference type="Gene3D" id="2.60.40.1120">
    <property type="entry name" value="Carboxypeptidase-like, regulatory domain"/>
    <property type="match status" value="1"/>
</dbReference>
<protein>
    <submittedName>
        <fullName evidence="2">Uncharacterized protein</fullName>
    </submittedName>
</protein>
<proteinExistence type="predicted"/>
<dbReference type="EMBL" id="CP027432">
    <property type="protein sequence ID" value="QCI28910.1"/>
    <property type="molecule type" value="Genomic_DNA"/>
</dbReference>
<dbReference type="RefSeq" id="WP_123352832.1">
    <property type="nucleotide sequence ID" value="NZ_CP027432.2"/>
</dbReference>
<organism evidence="2 3">
    <name type="scientific">Caminibacter pacificus</name>
    <dbReference type="NCBI Taxonomy" id="1424653"/>
    <lineage>
        <taxon>Bacteria</taxon>
        <taxon>Pseudomonadati</taxon>
        <taxon>Campylobacterota</taxon>
        <taxon>Epsilonproteobacteria</taxon>
        <taxon>Nautiliales</taxon>
        <taxon>Nautiliaceae</taxon>
        <taxon>Caminibacter</taxon>
    </lineage>
</organism>
<dbReference type="EMBL" id="RJVK01000003">
    <property type="protein sequence ID" value="ROR39501.1"/>
    <property type="molecule type" value="Genomic_DNA"/>
</dbReference>
<reference evidence="4" key="1">
    <citation type="submission" date="2018-03" db="EMBL/GenBank/DDBJ databases">
        <title>A comparative analysis of the Nautiliaceae.</title>
        <authorList>
            <person name="Grosche A."/>
            <person name="Smedile F."/>
            <person name="Vetriani C."/>
        </authorList>
    </citation>
    <scope>NUCLEOTIDE SEQUENCE [LARGE SCALE GENOMIC DNA]</scope>
    <source>
        <strain evidence="4">TB6</strain>
    </source>
</reference>
<evidence type="ECO:0000313" key="2">
    <source>
        <dbReference type="EMBL" id="ROR39501.1"/>
    </source>
</evidence>
<sequence>MKATGLKPIVGAIAISAFLIGCGGGSGGSSEVQKVEGSVQASVLKGVKVCLKGTNVCDITDSNGKFSLDTTYPANLEISVGDTKLGDVEVTGNTDITPALLADNNVTLAAYLGSLLHKAGGCSVTSSYCDLSKVKSFDLNASGDTLVDMITKAVKDGELYAKVDGKDVNVTLSDVDAYVTANPIISGRGEITYQGAMTLGDYAEFTFDLKDDVVNYQIKGNVLGKVASKSKIYNMYNNMLFVNNDGSNFYYLTAGIMFSTIMQNGSPYTVVGIPKNFIALSASDVAGKTYNILLRGVKIANESITSIATVTLNDDNTFTFATKDSNGNVISVLGTWNFTDNKVYLKDSNGNDFMIMAVKKGYLQSIAIADFVNGGFGLGVESEPMSASDFTGYGYIKFIQNVGENKNEICLGNLRVKKIDDTHAQIDERDSKCFMVYINTNVNAVFFEEVPAEEPISYMALINPTMEINGNYITLNSVALSSGDVTGASIIDGDNGIFAQIAIRDGKEVAILGSNKPIH</sequence>
<dbReference type="InterPro" id="IPR008969">
    <property type="entry name" value="CarboxyPept-like_regulatory"/>
</dbReference>
<dbReference type="Proteomes" id="UP000298805">
    <property type="component" value="Chromosome"/>
</dbReference>
<dbReference type="AlphaFoldDB" id="A0AAJ4UXP1"/>
<accession>A0AAJ4UXP1</accession>
<dbReference type="PROSITE" id="PS51257">
    <property type="entry name" value="PROKAR_LIPOPROTEIN"/>
    <property type="match status" value="1"/>
</dbReference>
<reference evidence="2 3" key="2">
    <citation type="submission" date="2018-11" db="EMBL/GenBank/DDBJ databases">
        <title>Genomic Encyclopedia of Type Strains, Phase IV (KMG-IV): sequencing the most valuable type-strain genomes for metagenomic binning, comparative biology and taxonomic classification.</title>
        <authorList>
            <person name="Goeker M."/>
        </authorList>
    </citation>
    <scope>NUCLEOTIDE SEQUENCE [LARGE SCALE GENOMIC DNA]</scope>
    <source>
        <strain evidence="2 3">DSM 27783</strain>
    </source>
</reference>
<dbReference type="SUPFAM" id="SSF49464">
    <property type="entry name" value="Carboxypeptidase regulatory domain-like"/>
    <property type="match status" value="1"/>
</dbReference>
<evidence type="ECO:0000313" key="4">
    <source>
        <dbReference type="Proteomes" id="UP000298805"/>
    </source>
</evidence>